<dbReference type="Pfam" id="PF00498">
    <property type="entry name" value="FHA"/>
    <property type="match status" value="1"/>
</dbReference>
<evidence type="ECO:0000259" key="1">
    <source>
        <dbReference type="PROSITE" id="PS50006"/>
    </source>
</evidence>
<name>A0A395JNA0_9GAMM</name>
<dbReference type="Proteomes" id="UP000253083">
    <property type="component" value="Unassembled WGS sequence"/>
</dbReference>
<dbReference type="InterPro" id="IPR000253">
    <property type="entry name" value="FHA_dom"/>
</dbReference>
<comment type="caution">
    <text evidence="2">The sequence shown here is derived from an EMBL/GenBank/DDBJ whole genome shotgun (WGS) entry which is preliminary data.</text>
</comment>
<dbReference type="SUPFAM" id="SSF49879">
    <property type="entry name" value="SMAD/FHA domain"/>
    <property type="match status" value="1"/>
</dbReference>
<dbReference type="CDD" id="cd00060">
    <property type="entry name" value="FHA"/>
    <property type="match status" value="1"/>
</dbReference>
<dbReference type="InParanoid" id="A0A395JNA0"/>
<dbReference type="OrthoDB" id="273564at2"/>
<reference evidence="2 3" key="1">
    <citation type="submission" date="2018-06" db="EMBL/GenBank/DDBJ databases">
        <title>Genomic Encyclopedia of Type Strains, Phase IV (KMG-IV): sequencing the most valuable type-strain genomes for metagenomic binning, comparative biology and taxonomic classification.</title>
        <authorList>
            <person name="Goeker M."/>
        </authorList>
    </citation>
    <scope>NUCLEOTIDE SEQUENCE [LARGE SCALE GENOMIC DNA]</scope>
    <source>
        <strain evidence="2 3">DSM 24032</strain>
    </source>
</reference>
<dbReference type="AlphaFoldDB" id="A0A395JNA0"/>
<dbReference type="PROSITE" id="PS50006">
    <property type="entry name" value="FHA_DOMAIN"/>
    <property type="match status" value="1"/>
</dbReference>
<sequence>MAYLRMHATDNIDYLREYHTIGRRNQEIDTYLDFPEVSKLHAVIEWKQPNWVIRDMSSNGTWINNDRLPPYTTHLLKQHDQVKIADNPQLTFEIADITPPVDMIFASDDKLHCQTLAENRLLPDHDSPSVEIYKCPERHQWFAQHIQGARDQAVELGPFEHDSQLRVDDTDWTFFIVNDSDETKLLDTNQNRFDDVEFRFDLSQDEENATLKLIHGAQQVDLQERSHHYLLVHLLRQKQAASGDHNSAPKLGWIDCELLMRDLGIDHTHMNILVYRARQQITAALVGFAGASRLFERRRGAIRTGIERFSIYKEGQREV</sequence>
<proteinExistence type="predicted"/>
<dbReference type="EMBL" id="QNRT01000002">
    <property type="protein sequence ID" value="RBP51277.1"/>
    <property type="molecule type" value="Genomic_DNA"/>
</dbReference>
<dbReference type="RefSeq" id="WP_113954057.1">
    <property type="nucleotide sequence ID" value="NZ_QNRT01000002.1"/>
</dbReference>
<dbReference type="PANTHER" id="PTHR23308">
    <property type="entry name" value="NUCLEAR INHIBITOR OF PROTEIN PHOSPHATASE-1"/>
    <property type="match status" value="1"/>
</dbReference>
<dbReference type="SMART" id="SM00240">
    <property type="entry name" value="FHA"/>
    <property type="match status" value="1"/>
</dbReference>
<dbReference type="Gene3D" id="2.60.200.20">
    <property type="match status" value="1"/>
</dbReference>
<accession>A0A395JNA0</accession>
<gene>
    <name evidence="2" type="ORF">DFR28_102696</name>
</gene>
<dbReference type="InterPro" id="IPR008984">
    <property type="entry name" value="SMAD_FHA_dom_sf"/>
</dbReference>
<evidence type="ECO:0000313" key="3">
    <source>
        <dbReference type="Proteomes" id="UP000253083"/>
    </source>
</evidence>
<organism evidence="2 3">
    <name type="scientific">Arenicella xantha</name>
    <dbReference type="NCBI Taxonomy" id="644221"/>
    <lineage>
        <taxon>Bacteria</taxon>
        <taxon>Pseudomonadati</taxon>
        <taxon>Pseudomonadota</taxon>
        <taxon>Gammaproteobacteria</taxon>
        <taxon>Arenicellales</taxon>
        <taxon>Arenicellaceae</taxon>
        <taxon>Arenicella</taxon>
    </lineage>
</organism>
<feature type="domain" description="FHA" evidence="1">
    <location>
        <begin position="19"/>
        <end position="68"/>
    </location>
</feature>
<protein>
    <submittedName>
        <fullName evidence="2">FHA domain protein</fullName>
    </submittedName>
</protein>
<keyword evidence="3" id="KW-1185">Reference proteome</keyword>
<dbReference type="InterPro" id="IPR050923">
    <property type="entry name" value="Cell_Proc_Reg/RNA_Proc"/>
</dbReference>
<evidence type="ECO:0000313" key="2">
    <source>
        <dbReference type="EMBL" id="RBP51277.1"/>
    </source>
</evidence>